<evidence type="ECO:0000259" key="1">
    <source>
        <dbReference type="Pfam" id="PF12770"/>
    </source>
</evidence>
<dbReference type="InterPro" id="IPR000157">
    <property type="entry name" value="TIR_dom"/>
</dbReference>
<reference evidence="3 4" key="1">
    <citation type="journal article" date="2011" name="J. Bacteriol.">
        <title>Draft genome sequence of the anoxygenic filamentous phototrophic bacterium Oscillochloris trichoides subsp. DG-6.</title>
        <authorList>
            <person name="Kuznetsov B.B."/>
            <person name="Ivanovsky R.N."/>
            <person name="Keppen O.I."/>
            <person name="Sukhacheva M.V."/>
            <person name="Bumazhkin B.K."/>
            <person name="Patutina E.O."/>
            <person name="Beletsky A.V."/>
            <person name="Mardanov A.V."/>
            <person name="Baslerov R.V."/>
            <person name="Panteleeva A.N."/>
            <person name="Kolganova T.V."/>
            <person name="Ravin N.V."/>
            <person name="Skryabin K.G."/>
        </authorList>
    </citation>
    <scope>NUCLEOTIDE SEQUENCE [LARGE SCALE GENOMIC DNA]</scope>
    <source>
        <strain evidence="3 4">DG-6</strain>
    </source>
</reference>
<evidence type="ECO:0000313" key="4">
    <source>
        <dbReference type="Proteomes" id="UP000054010"/>
    </source>
</evidence>
<feature type="domain" description="TIR" evidence="2">
    <location>
        <begin position="352"/>
        <end position="458"/>
    </location>
</feature>
<keyword evidence="4" id="KW-1185">Reference proteome</keyword>
<evidence type="ECO:0000313" key="3">
    <source>
        <dbReference type="EMBL" id="EFO80868.1"/>
    </source>
</evidence>
<dbReference type="GO" id="GO:0007165">
    <property type="term" value="P:signal transduction"/>
    <property type="evidence" value="ECO:0007669"/>
    <property type="project" value="InterPro"/>
</dbReference>
<dbReference type="STRING" id="765420.OSCT_1266"/>
<dbReference type="InterPro" id="IPR035897">
    <property type="entry name" value="Toll_tir_struct_dom_sf"/>
</dbReference>
<gene>
    <name evidence="3" type="ORF">OSCT_1266</name>
</gene>
<feature type="domain" description="CHAT" evidence="1">
    <location>
        <begin position="132"/>
        <end position="315"/>
    </location>
</feature>
<dbReference type="HOGENOM" id="CLU_527683_0_0_0"/>
<dbReference type="InterPro" id="IPR024983">
    <property type="entry name" value="CHAT_dom"/>
</dbReference>
<dbReference type="AlphaFoldDB" id="E1ID65"/>
<dbReference type="Proteomes" id="UP000054010">
    <property type="component" value="Unassembled WGS sequence"/>
</dbReference>
<sequence>MNPSSHENLEISLTPTATGYALMLRLMERNLSRGPFAVSVEQSSDLKALFVGEAGQALRECHAAVTGSGNDLHVRLLLPPDLHRLRWEELLLSPVTQKPMAWSGDQWLSRYLSGEGYRPVVLRPKGNLRALIAVAAPTPTPRFPLGIIDADQQIAQVVAALAQIPHTILGDTENSRTTWDRLADTLRDGYDILYLVAHGRFINGEPVLYLVDESNVVVSCTGSQLADLLESLGARVPRLVVLTACEGAGDGYSDALAALGPRLVRAGVPAVLAMQGTFSMASNQRFVGVFFRELLRDGIIARAVNMARQAIQNYPDWWMPVLYTHLPHEVLWEAEKAITAPPVSHTDPAPLVFMSYNRFDDEFEAGAITRLRAELARTLQFLSGETITIFQDTDAIRLGQNIQQRVDNALARALLFIPIITPGYLKSAACRVELQAFLQREQQLGRNDLILPIAYQRVVRFDALVASDPLLAHLSQRLMLDWQQLRGLPFTEPRVRSELERVAEQIISLLDAVGPV</sequence>
<dbReference type="Pfam" id="PF13676">
    <property type="entry name" value="TIR_2"/>
    <property type="match status" value="1"/>
</dbReference>
<organism evidence="3 4">
    <name type="scientific">Oscillochloris trichoides DG-6</name>
    <dbReference type="NCBI Taxonomy" id="765420"/>
    <lineage>
        <taxon>Bacteria</taxon>
        <taxon>Bacillati</taxon>
        <taxon>Chloroflexota</taxon>
        <taxon>Chloroflexia</taxon>
        <taxon>Chloroflexales</taxon>
        <taxon>Chloroflexineae</taxon>
        <taxon>Oscillochloridaceae</taxon>
        <taxon>Oscillochloris</taxon>
    </lineage>
</organism>
<accession>E1ID65</accession>
<dbReference type="SUPFAM" id="SSF52200">
    <property type="entry name" value="Toll/Interleukin receptor TIR domain"/>
    <property type="match status" value="1"/>
</dbReference>
<comment type="caution">
    <text evidence="3">The sequence shown here is derived from an EMBL/GenBank/DDBJ whole genome shotgun (WGS) entry which is preliminary data.</text>
</comment>
<name>E1ID65_9CHLR</name>
<dbReference type="Gene3D" id="3.40.50.10140">
    <property type="entry name" value="Toll/interleukin-1 receptor homology (TIR) domain"/>
    <property type="match status" value="1"/>
</dbReference>
<dbReference type="EMBL" id="ADVR01000037">
    <property type="protein sequence ID" value="EFO80868.1"/>
    <property type="molecule type" value="Genomic_DNA"/>
</dbReference>
<proteinExistence type="predicted"/>
<dbReference type="OrthoDB" id="135224at2"/>
<evidence type="ECO:0000259" key="2">
    <source>
        <dbReference type="Pfam" id="PF13676"/>
    </source>
</evidence>
<dbReference type="eggNOG" id="COG4995">
    <property type="taxonomic scope" value="Bacteria"/>
</dbReference>
<dbReference type="Pfam" id="PF12770">
    <property type="entry name" value="CHAT"/>
    <property type="match status" value="1"/>
</dbReference>
<protein>
    <submittedName>
        <fullName evidence="3">Tetratricopeptide TPR_2 repeat protein</fullName>
    </submittedName>
</protein>
<dbReference type="eggNOG" id="COG3420">
    <property type="taxonomic scope" value="Bacteria"/>
</dbReference>